<proteinExistence type="predicted"/>
<dbReference type="PRINTS" id="PR00409">
    <property type="entry name" value="PHDIOXRDTASE"/>
</dbReference>
<evidence type="ECO:0000256" key="1">
    <source>
        <dbReference type="SAM" id="MobiDB-lite"/>
    </source>
</evidence>
<dbReference type="Pfam" id="PF00175">
    <property type="entry name" value="NAD_binding_1"/>
    <property type="match status" value="1"/>
</dbReference>
<dbReference type="InterPro" id="IPR017938">
    <property type="entry name" value="Riboflavin_synthase-like_b-brl"/>
</dbReference>
<dbReference type="CDD" id="cd00207">
    <property type="entry name" value="fer2"/>
    <property type="match status" value="1"/>
</dbReference>
<keyword evidence="5" id="KW-1185">Reference proteome</keyword>
<feature type="domain" description="MOSC" evidence="2">
    <location>
        <begin position="29"/>
        <end position="164"/>
    </location>
</feature>
<dbReference type="InterPro" id="IPR005302">
    <property type="entry name" value="MoCF_Sase_C"/>
</dbReference>
<dbReference type="SUPFAM" id="SSF52343">
    <property type="entry name" value="Ferredoxin reductase-like, C-terminal NADP-linked domain"/>
    <property type="match status" value="1"/>
</dbReference>
<dbReference type="Pfam" id="PF03473">
    <property type="entry name" value="MOSC"/>
    <property type="match status" value="1"/>
</dbReference>
<dbReference type="Proteomes" id="UP001464387">
    <property type="component" value="Unassembled WGS sequence"/>
</dbReference>
<dbReference type="RefSeq" id="WP_352570305.1">
    <property type="nucleotide sequence ID" value="NZ_JAMYMY010000010.1"/>
</dbReference>
<comment type="caution">
    <text evidence="4">The sequence shown here is derived from an EMBL/GenBank/DDBJ whole genome shotgun (WGS) entry which is preliminary data.</text>
</comment>
<dbReference type="SUPFAM" id="SSF50800">
    <property type="entry name" value="PK beta-barrel domain-like"/>
    <property type="match status" value="1"/>
</dbReference>
<dbReference type="CDD" id="cd06184">
    <property type="entry name" value="flavohem_like_fad_nad_binding"/>
    <property type="match status" value="1"/>
</dbReference>
<accession>A0ABV1YPH6</accession>
<dbReference type="InterPro" id="IPR001433">
    <property type="entry name" value="OxRdtase_FAD/NAD-bd"/>
</dbReference>
<dbReference type="InterPro" id="IPR001041">
    <property type="entry name" value="2Fe-2S_ferredoxin-type"/>
</dbReference>
<dbReference type="SUPFAM" id="SSF54292">
    <property type="entry name" value="2Fe-2S ferredoxin-like"/>
    <property type="match status" value="1"/>
</dbReference>
<feature type="compositionally biased region" description="Polar residues" evidence="1">
    <location>
        <begin position="480"/>
        <end position="491"/>
    </location>
</feature>
<dbReference type="InterPro" id="IPR036010">
    <property type="entry name" value="2Fe-2S_ferredoxin-like_sf"/>
</dbReference>
<dbReference type="Pfam" id="PF03475">
    <property type="entry name" value="YiiM_3-alpha"/>
    <property type="match status" value="1"/>
</dbReference>
<dbReference type="PANTHER" id="PTHR30212:SF2">
    <property type="entry name" value="PROTEIN YIIM"/>
    <property type="match status" value="1"/>
</dbReference>
<evidence type="ECO:0000259" key="3">
    <source>
        <dbReference type="PROSITE" id="PS51384"/>
    </source>
</evidence>
<evidence type="ECO:0000313" key="5">
    <source>
        <dbReference type="Proteomes" id="UP001464387"/>
    </source>
</evidence>
<dbReference type="Gene3D" id="3.10.20.30">
    <property type="match status" value="1"/>
</dbReference>
<dbReference type="Gene3D" id="2.40.30.10">
    <property type="entry name" value="Translation factors"/>
    <property type="match status" value="1"/>
</dbReference>
<dbReference type="PANTHER" id="PTHR30212">
    <property type="entry name" value="PROTEIN YIIM"/>
    <property type="match status" value="1"/>
</dbReference>
<evidence type="ECO:0000313" key="4">
    <source>
        <dbReference type="EMBL" id="MER8936994.1"/>
    </source>
</evidence>
<dbReference type="PROSITE" id="PS51340">
    <property type="entry name" value="MOSC"/>
    <property type="match status" value="1"/>
</dbReference>
<dbReference type="InterPro" id="IPR008333">
    <property type="entry name" value="Cbr1-like_FAD-bd_dom"/>
</dbReference>
<dbReference type="Gene3D" id="2.40.33.20">
    <property type="entry name" value="PK beta-barrel domain-like"/>
    <property type="match status" value="1"/>
</dbReference>
<dbReference type="InterPro" id="IPR039261">
    <property type="entry name" value="FNR_nucleotide-bd"/>
</dbReference>
<protein>
    <submittedName>
        <fullName evidence="4">MOSC and FAD-binding oxidoreductase domain-containing protein</fullName>
    </submittedName>
</protein>
<name>A0ABV1YPH6_9HYPH</name>
<dbReference type="InterPro" id="IPR052353">
    <property type="entry name" value="Benzoxazolinone_Detox_Enz"/>
</dbReference>
<evidence type="ECO:0000259" key="2">
    <source>
        <dbReference type="PROSITE" id="PS51340"/>
    </source>
</evidence>
<organism evidence="4 5">
    <name type="scientific">Mesorhizobium opportunistum</name>
    <dbReference type="NCBI Taxonomy" id="593909"/>
    <lineage>
        <taxon>Bacteria</taxon>
        <taxon>Pseudomonadati</taxon>
        <taxon>Pseudomonadota</taxon>
        <taxon>Alphaproteobacteria</taxon>
        <taxon>Hyphomicrobiales</taxon>
        <taxon>Phyllobacteriaceae</taxon>
        <taxon>Mesorhizobium</taxon>
    </lineage>
</organism>
<dbReference type="InterPro" id="IPR017927">
    <property type="entry name" value="FAD-bd_FR_type"/>
</dbReference>
<dbReference type="Pfam" id="PF00970">
    <property type="entry name" value="FAD_binding_6"/>
    <property type="match status" value="1"/>
</dbReference>
<dbReference type="Pfam" id="PF00111">
    <property type="entry name" value="Fer2"/>
    <property type="match status" value="1"/>
</dbReference>
<dbReference type="InterPro" id="IPR011037">
    <property type="entry name" value="Pyrv_Knase-like_insert_dom_sf"/>
</dbReference>
<feature type="region of interest" description="Disordered" evidence="1">
    <location>
        <begin position="475"/>
        <end position="503"/>
    </location>
</feature>
<feature type="domain" description="FAD-binding FR-type" evidence="3">
    <location>
        <begin position="237"/>
        <end position="342"/>
    </location>
</feature>
<dbReference type="InterPro" id="IPR012675">
    <property type="entry name" value="Beta-grasp_dom_sf"/>
</dbReference>
<sequence length="587" mass="63423">MARLLSVNVGLPRGIPWNGRTVDTAVWKTSVQGPRQVRRLNVDGDRQGDMAGHGGEQRAVLVYQSESYRYWQRELGRNNFSYGQFGENFTIDGLPDHDVCIGDRYRIGSALFEVTQPRVTCYRIGIRMDEPRMAALLVARGRPGFYLRVLEEGQVEAGDEIVQVGNGPEQMTVSEVNALLYLPSHPRSQIERALRIPALSEGWQGSFRALLAQNKDGDATTANAGLDPMSEPPPAWSGFRPLRVVHKIRESISVMSLVLESIDGSRLTAALPGQFVVLRLQVTPDAPAVMRSYSLSSEPGEGYYRISVKREVQGVASAYIDDQVEMGDVLDVSAPRGSFTLRPGDGPIVLLSAGVGATPVIAMLHALAATGSTREVWWLHGARCGNEHVFAQEVRDLLKDLPHSHSHVSYSAPDREDRQGVDFDSAGHLNIEVLRKLDVPRHGSFYLCGPSAFMGDLSAALAAWGVAADAIHTEPFGPGPSSTPGIATSPSRRPHPPAESAATGPLVSFARSGLSVHWGAGFQSLLELAEACDVPTRWSCRTGVCHICQTGLVAGTVAFRPDPIEPPTSGTTLICCSQPSGDVILDL</sequence>
<dbReference type="PROSITE" id="PS51384">
    <property type="entry name" value="FAD_FR"/>
    <property type="match status" value="1"/>
</dbReference>
<dbReference type="InterPro" id="IPR005163">
    <property type="entry name" value="Tri_helical_YiiM-like"/>
</dbReference>
<reference evidence="4 5" key="1">
    <citation type="journal article" date="2024" name="Proc. Natl. Acad. Sci. U.S.A.">
        <title>The evolutionary genomics of adaptation to stress in wild rhizobium bacteria.</title>
        <authorList>
            <person name="Kehlet-Delgado H."/>
            <person name="Montoya A.P."/>
            <person name="Jensen K.T."/>
            <person name="Wendlandt C.E."/>
            <person name="Dexheimer C."/>
            <person name="Roberts M."/>
            <person name="Torres Martinez L."/>
            <person name="Friesen M.L."/>
            <person name="Griffitts J.S."/>
            <person name="Porter S.S."/>
        </authorList>
    </citation>
    <scope>NUCLEOTIDE SEQUENCE [LARGE SCALE GENOMIC DNA]</scope>
    <source>
        <strain evidence="4 5">M0729</strain>
    </source>
</reference>
<dbReference type="Gene3D" id="3.40.50.80">
    <property type="entry name" value="Nucleotide-binding domain of ferredoxin-NADP reductase (FNR) module"/>
    <property type="match status" value="1"/>
</dbReference>
<dbReference type="SUPFAM" id="SSF63380">
    <property type="entry name" value="Riboflavin synthase domain-like"/>
    <property type="match status" value="1"/>
</dbReference>
<dbReference type="EMBL" id="JAMYPJ010000061">
    <property type="protein sequence ID" value="MER8936994.1"/>
    <property type="molecule type" value="Genomic_DNA"/>
</dbReference>
<gene>
    <name evidence="4" type="ORF">NKI33_29095</name>
</gene>